<dbReference type="Pfam" id="PF00172">
    <property type="entry name" value="Zn_clus"/>
    <property type="match status" value="1"/>
</dbReference>
<dbReference type="Gene3D" id="4.10.240.10">
    <property type="entry name" value="Zn(2)-C6 fungal-type DNA-binding domain"/>
    <property type="match status" value="1"/>
</dbReference>
<evidence type="ECO:0000256" key="3">
    <source>
        <dbReference type="ARBA" id="ARBA00023163"/>
    </source>
</evidence>
<dbReference type="Proteomes" id="UP000275385">
    <property type="component" value="Unassembled WGS sequence"/>
</dbReference>
<evidence type="ECO:0000256" key="2">
    <source>
        <dbReference type="ARBA" id="ARBA00023015"/>
    </source>
</evidence>
<proteinExistence type="predicted"/>
<dbReference type="PANTHER" id="PTHR47424">
    <property type="entry name" value="REGULATORY PROTEIN GAL4"/>
    <property type="match status" value="1"/>
</dbReference>
<dbReference type="CDD" id="cd00067">
    <property type="entry name" value="GAL4"/>
    <property type="match status" value="1"/>
</dbReference>
<dbReference type="InterPro" id="IPR036864">
    <property type="entry name" value="Zn2-C6_fun-type_DNA-bd_sf"/>
</dbReference>
<dbReference type="STRING" id="177199.A0A420YMR2"/>
<dbReference type="GO" id="GO:0000981">
    <property type="term" value="F:DNA-binding transcription factor activity, RNA polymerase II-specific"/>
    <property type="evidence" value="ECO:0007669"/>
    <property type="project" value="InterPro"/>
</dbReference>
<dbReference type="GO" id="GO:0000978">
    <property type="term" value="F:RNA polymerase II cis-regulatory region sequence-specific DNA binding"/>
    <property type="evidence" value="ECO:0007669"/>
    <property type="project" value="TreeGrafter"/>
</dbReference>
<dbReference type="SMART" id="SM00066">
    <property type="entry name" value="GAL4"/>
    <property type="match status" value="1"/>
</dbReference>
<dbReference type="InterPro" id="IPR001138">
    <property type="entry name" value="Zn2Cys6_DnaBD"/>
</dbReference>
<dbReference type="InterPro" id="IPR007219">
    <property type="entry name" value="XnlR_reg_dom"/>
</dbReference>
<keyword evidence="8" id="KW-1185">Reference proteome</keyword>
<dbReference type="CDD" id="cd12148">
    <property type="entry name" value="fungal_TF_MHR"/>
    <property type="match status" value="1"/>
</dbReference>
<dbReference type="PANTHER" id="PTHR47424:SF15">
    <property type="entry name" value="ZN(II)2CYS6 TRANSCRIPTION FACTOR (EUROFUNG)"/>
    <property type="match status" value="1"/>
</dbReference>
<evidence type="ECO:0000313" key="7">
    <source>
        <dbReference type="EMBL" id="RKU49168.1"/>
    </source>
</evidence>
<protein>
    <recommendedName>
        <fullName evidence="6">Zn(2)-C6 fungal-type domain-containing protein</fullName>
    </recommendedName>
</protein>
<feature type="domain" description="Zn(2)-C6 fungal-type" evidence="6">
    <location>
        <begin position="34"/>
        <end position="65"/>
    </location>
</feature>
<feature type="compositionally biased region" description="Basic and acidic residues" evidence="5">
    <location>
        <begin position="12"/>
        <end position="26"/>
    </location>
</feature>
<keyword evidence="4" id="KW-0539">Nucleus</keyword>
<name>A0A420YMR2_9PEZI</name>
<dbReference type="GO" id="GO:0008270">
    <property type="term" value="F:zinc ion binding"/>
    <property type="evidence" value="ECO:0007669"/>
    <property type="project" value="InterPro"/>
</dbReference>
<dbReference type="AlphaFoldDB" id="A0A420YMR2"/>
<evidence type="ECO:0000256" key="5">
    <source>
        <dbReference type="SAM" id="MobiDB-lite"/>
    </source>
</evidence>
<evidence type="ECO:0000256" key="4">
    <source>
        <dbReference type="ARBA" id="ARBA00023242"/>
    </source>
</evidence>
<evidence type="ECO:0000256" key="1">
    <source>
        <dbReference type="ARBA" id="ARBA00022723"/>
    </source>
</evidence>
<comment type="caution">
    <text evidence="7">The sequence shown here is derived from an EMBL/GenBank/DDBJ whole genome shotgun (WGS) entry which is preliminary data.</text>
</comment>
<dbReference type="EMBL" id="QVQW01000002">
    <property type="protein sequence ID" value="RKU49168.1"/>
    <property type="molecule type" value="Genomic_DNA"/>
</dbReference>
<accession>A0A420YMR2</accession>
<sequence length="479" mass="53829">MSASGGQIPEEQQWKRPRVEQESSNRDLTKEMIRCDRCASKHKKCDGPRVVPCASCKKRGVDCLYGGRVPIDAGYVKWLEERVISLAEAKGIDIEKKNGMVHEAQTFPVLEASLPGEVATTEPALETVSRYFAKHETQLPSQRVSNDPMPGSLVADDHSINGTTVAKDNKPSTDLSPPRCRPFVNNFFTSVHHIYPILDGKQEFLKRCEALWGSKRFPGKLSFVALYYSVVSLGALIGQRDEELIDGKSNLTWLTHLFTIARTQCRDVELVVDLDLVQCYFFMALVCQHTMKPQLAYMYLGLACRTALAMGLNRILPHTRTQDPNVTETETRTWWAVYTLESEMSICMRRPTALGPDIFHNRPFQKADANGTSPETARFHDDPRRAIIRTQVAYARLLRRVCMELYMAVGQAAHTTSSDNKPSLQVSLLTAASIEQDADKWLGRIPAAIRPDRGCSMSLKLVKELPYVQVQKLILTISE</sequence>
<gene>
    <name evidence="7" type="ORF">DL546_008619</name>
</gene>
<feature type="region of interest" description="Disordered" evidence="5">
    <location>
        <begin position="1"/>
        <end position="26"/>
    </location>
</feature>
<keyword evidence="1" id="KW-0479">Metal-binding</keyword>
<dbReference type="GO" id="GO:0006351">
    <property type="term" value="P:DNA-templated transcription"/>
    <property type="evidence" value="ECO:0007669"/>
    <property type="project" value="InterPro"/>
</dbReference>
<dbReference type="SMART" id="SM00906">
    <property type="entry name" value="Fungal_trans"/>
    <property type="match status" value="1"/>
</dbReference>
<organism evidence="7 8">
    <name type="scientific">Coniochaeta pulveracea</name>
    <dbReference type="NCBI Taxonomy" id="177199"/>
    <lineage>
        <taxon>Eukaryota</taxon>
        <taxon>Fungi</taxon>
        <taxon>Dikarya</taxon>
        <taxon>Ascomycota</taxon>
        <taxon>Pezizomycotina</taxon>
        <taxon>Sordariomycetes</taxon>
        <taxon>Sordariomycetidae</taxon>
        <taxon>Coniochaetales</taxon>
        <taxon>Coniochaetaceae</taxon>
        <taxon>Coniochaeta</taxon>
    </lineage>
</organism>
<dbReference type="Pfam" id="PF04082">
    <property type="entry name" value="Fungal_trans"/>
    <property type="match status" value="1"/>
</dbReference>
<dbReference type="PROSITE" id="PS50048">
    <property type="entry name" value="ZN2_CY6_FUNGAL_2"/>
    <property type="match status" value="1"/>
</dbReference>
<dbReference type="GO" id="GO:0005634">
    <property type="term" value="C:nucleus"/>
    <property type="evidence" value="ECO:0007669"/>
    <property type="project" value="TreeGrafter"/>
</dbReference>
<keyword evidence="3" id="KW-0804">Transcription</keyword>
<evidence type="ECO:0000259" key="6">
    <source>
        <dbReference type="PROSITE" id="PS50048"/>
    </source>
</evidence>
<dbReference type="InterPro" id="IPR051127">
    <property type="entry name" value="Fungal_SecMet_Regulators"/>
</dbReference>
<dbReference type="GO" id="GO:0000435">
    <property type="term" value="P:positive regulation of transcription from RNA polymerase II promoter by galactose"/>
    <property type="evidence" value="ECO:0007669"/>
    <property type="project" value="TreeGrafter"/>
</dbReference>
<reference evidence="7 8" key="1">
    <citation type="submission" date="2018-08" db="EMBL/GenBank/DDBJ databases">
        <title>Draft genome of the lignicolous fungus Coniochaeta pulveracea.</title>
        <authorList>
            <person name="Borstlap C.J."/>
            <person name="De Witt R.N."/>
            <person name="Botha A."/>
            <person name="Volschenk H."/>
        </authorList>
    </citation>
    <scope>NUCLEOTIDE SEQUENCE [LARGE SCALE GENOMIC DNA]</scope>
    <source>
        <strain evidence="7 8">CAB683</strain>
    </source>
</reference>
<dbReference type="SUPFAM" id="SSF57701">
    <property type="entry name" value="Zn2/Cys6 DNA-binding domain"/>
    <property type="match status" value="1"/>
</dbReference>
<evidence type="ECO:0000313" key="8">
    <source>
        <dbReference type="Proteomes" id="UP000275385"/>
    </source>
</evidence>
<keyword evidence="2" id="KW-0805">Transcription regulation</keyword>
<dbReference type="OrthoDB" id="2571985at2759"/>